<evidence type="ECO:0000313" key="2">
    <source>
        <dbReference type="Proteomes" id="UP001172738"/>
    </source>
</evidence>
<gene>
    <name evidence="1" type="ORF">QQX04_04090</name>
</gene>
<reference evidence="1" key="1">
    <citation type="submission" date="2023-06" db="EMBL/GenBank/DDBJ databases">
        <title>SYSU T00b26.</title>
        <authorList>
            <person name="Gao L."/>
            <person name="Fang B.-Z."/>
            <person name="Li W.-J."/>
        </authorList>
    </citation>
    <scope>NUCLEOTIDE SEQUENCE</scope>
    <source>
        <strain evidence="1">SYSU T00b26</strain>
    </source>
</reference>
<evidence type="ECO:0000313" key="1">
    <source>
        <dbReference type="EMBL" id="MDN4472173.1"/>
    </source>
</evidence>
<sequence>MVSMSDEEFESAVDDALDAVPDALFDLMDNVVILIEDEPDGDDPDLLGLYDGIALTDRGDTGFGELPDRIFIYKNPTLRMCEDADHVREEVAVTVVHEIAHHFGIDDDRLAELGWD</sequence>
<organism evidence="1 2">
    <name type="scientific">Demequina zhanjiangensis</name>
    <dbReference type="NCBI Taxonomy" id="3051659"/>
    <lineage>
        <taxon>Bacteria</taxon>
        <taxon>Bacillati</taxon>
        <taxon>Actinomycetota</taxon>
        <taxon>Actinomycetes</taxon>
        <taxon>Micrococcales</taxon>
        <taxon>Demequinaceae</taxon>
        <taxon>Demequina</taxon>
    </lineage>
</organism>
<comment type="caution">
    <text evidence="1">The sequence shown here is derived from an EMBL/GenBank/DDBJ whole genome shotgun (WGS) entry which is preliminary data.</text>
</comment>
<protein>
    <submittedName>
        <fullName evidence="1">Metallopeptidase family protein</fullName>
    </submittedName>
</protein>
<dbReference type="Proteomes" id="UP001172738">
    <property type="component" value="Unassembled WGS sequence"/>
</dbReference>
<dbReference type="InterPro" id="IPR038555">
    <property type="entry name" value="Zincin_1_sf"/>
</dbReference>
<dbReference type="InterPro" id="IPR010428">
    <property type="entry name" value="Zincin_1"/>
</dbReference>
<dbReference type="EMBL" id="JAUHPV010000002">
    <property type="protein sequence ID" value="MDN4472173.1"/>
    <property type="molecule type" value="Genomic_DNA"/>
</dbReference>
<dbReference type="CDD" id="cd12952">
    <property type="entry name" value="MMP_ACEL2062"/>
    <property type="match status" value="1"/>
</dbReference>
<dbReference type="Gene3D" id="3.30.2010.20">
    <property type="match status" value="1"/>
</dbReference>
<dbReference type="SUPFAM" id="SSF55486">
    <property type="entry name" value="Metalloproteases ('zincins'), catalytic domain"/>
    <property type="match status" value="1"/>
</dbReference>
<proteinExistence type="predicted"/>
<dbReference type="RefSeq" id="WP_301126527.1">
    <property type="nucleotide sequence ID" value="NZ_JAUHPV010000002.1"/>
</dbReference>
<dbReference type="Pfam" id="PF06262">
    <property type="entry name" value="Zincin_1"/>
    <property type="match status" value="1"/>
</dbReference>
<name>A0ABT8FZD1_9MICO</name>
<keyword evidence="2" id="KW-1185">Reference proteome</keyword>
<accession>A0ABT8FZD1</accession>